<organism evidence="2">
    <name type="scientific">Brachypodium distachyon</name>
    <name type="common">Purple false brome</name>
    <name type="synonym">Trachynia distachya</name>
    <dbReference type="NCBI Taxonomy" id="15368"/>
    <lineage>
        <taxon>Eukaryota</taxon>
        <taxon>Viridiplantae</taxon>
        <taxon>Streptophyta</taxon>
        <taxon>Embryophyta</taxon>
        <taxon>Tracheophyta</taxon>
        <taxon>Spermatophyta</taxon>
        <taxon>Magnoliopsida</taxon>
        <taxon>Liliopsida</taxon>
        <taxon>Poales</taxon>
        <taxon>Poaceae</taxon>
        <taxon>BOP clade</taxon>
        <taxon>Pooideae</taxon>
        <taxon>Stipodae</taxon>
        <taxon>Brachypodieae</taxon>
        <taxon>Brachypodium</taxon>
    </lineage>
</organism>
<proteinExistence type="predicted"/>
<evidence type="ECO:0000313" key="3">
    <source>
        <dbReference type="EnsemblPlants" id="KQK02957"/>
    </source>
</evidence>
<keyword evidence="4" id="KW-1185">Reference proteome</keyword>
<evidence type="ECO:0000313" key="4">
    <source>
        <dbReference type="Proteomes" id="UP000008810"/>
    </source>
</evidence>
<dbReference type="OrthoDB" id="10557974at2759"/>
<protein>
    <submittedName>
        <fullName evidence="2 3">Uncharacterized protein</fullName>
    </submittedName>
</protein>
<dbReference type="Proteomes" id="UP000008810">
    <property type="component" value="Chromosome 2"/>
</dbReference>
<feature type="region of interest" description="Disordered" evidence="1">
    <location>
        <begin position="1"/>
        <end position="26"/>
    </location>
</feature>
<dbReference type="EnsemblPlants" id="KQK02957">
    <property type="protein sequence ID" value="KQK02957"/>
    <property type="gene ID" value="BRADI_2g04651v3"/>
</dbReference>
<reference evidence="2" key="2">
    <citation type="submission" date="2017-06" db="EMBL/GenBank/DDBJ databases">
        <title>WGS assembly of Brachypodium distachyon.</title>
        <authorList>
            <consortium name="The International Brachypodium Initiative"/>
            <person name="Lucas S."/>
            <person name="Harmon-Smith M."/>
            <person name="Lail K."/>
            <person name="Tice H."/>
            <person name="Grimwood J."/>
            <person name="Bruce D."/>
            <person name="Barry K."/>
            <person name="Shu S."/>
            <person name="Lindquist E."/>
            <person name="Wang M."/>
            <person name="Pitluck S."/>
            <person name="Vogel J.P."/>
            <person name="Garvin D.F."/>
            <person name="Mockler T.C."/>
            <person name="Schmutz J."/>
            <person name="Rokhsar D."/>
            <person name="Bevan M.W."/>
        </authorList>
    </citation>
    <scope>NUCLEOTIDE SEQUENCE</scope>
    <source>
        <strain evidence="2">Bd21</strain>
    </source>
</reference>
<sequence>MIGRRKGTYGEAIRAGRGRRQGEVGRDKIHDPRRWMVRYNLKKTMPLVWRSLPLYEGLEKMSNAVVNLVMVSYCSAVPVHQPLVMHWV</sequence>
<gene>
    <name evidence="2" type="ORF">BRADI_2g04651v3</name>
</gene>
<dbReference type="EMBL" id="CM000881">
    <property type="protein sequence ID" value="KQK02957.1"/>
    <property type="molecule type" value="Genomic_DNA"/>
</dbReference>
<accession>A0A0Q3FXJ0</accession>
<dbReference type="AlphaFoldDB" id="A0A0Q3FXJ0"/>
<evidence type="ECO:0000313" key="2">
    <source>
        <dbReference type="EMBL" id="KQK02957.1"/>
    </source>
</evidence>
<reference evidence="2 3" key="1">
    <citation type="journal article" date="2010" name="Nature">
        <title>Genome sequencing and analysis of the model grass Brachypodium distachyon.</title>
        <authorList>
            <consortium name="International Brachypodium Initiative"/>
        </authorList>
    </citation>
    <scope>NUCLEOTIDE SEQUENCE [LARGE SCALE GENOMIC DNA]</scope>
    <source>
        <strain evidence="2 3">Bd21</strain>
    </source>
</reference>
<evidence type="ECO:0000256" key="1">
    <source>
        <dbReference type="SAM" id="MobiDB-lite"/>
    </source>
</evidence>
<name>A0A0Q3FXJ0_BRADI</name>
<dbReference type="InParanoid" id="A0A0Q3FXJ0"/>
<reference evidence="3" key="3">
    <citation type="submission" date="2018-08" db="UniProtKB">
        <authorList>
            <consortium name="EnsemblPlants"/>
        </authorList>
    </citation>
    <scope>IDENTIFICATION</scope>
    <source>
        <strain evidence="3">cv. Bd21</strain>
    </source>
</reference>
<dbReference type="Gramene" id="KQK02957">
    <property type="protein sequence ID" value="KQK02957"/>
    <property type="gene ID" value="BRADI_2g04651v3"/>
</dbReference>